<keyword evidence="3" id="KW-1185">Reference proteome</keyword>
<organism evidence="2 3">
    <name type="scientific">Ophiostoma piceae (strain UAMH 11346)</name>
    <name type="common">Sap stain fungus</name>
    <dbReference type="NCBI Taxonomy" id="1262450"/>
    <lineage>
        <taxon>Eukaryota</taxon>
        <taxon>Fungi</taxon>
        <taxon>Dikarya</taxon>
        <taxon>Ascomycota</taxon>
        <taxon>Pezizomycotina</taxon>
        <taxon>Sordariomycetes</taxon>
        <taxon>Sordariomycetidae</taxon>
        <taxon>Ophiostomatales</taxon>
        <taxon>Ophiostomataceae</taxon>
        <taxon>Ophiostoma</taxon>
    </lineage>
</organism>
<dbReference type="VEuPathDB" id="FungiDB:F503_03499"/>
<evidence type="ECO:0000256" key="1">
    <source>
        <dbReference type="SAM" id="MobiDB-lite"/>
    </source>
</evidence>
<feature type="region of interest" description="Disordered" evidence="1">
    <location>
        <begin position="1"/>
        <end position="49"/>
    </location>
</feature>
<dbReference type="Proteomes" id="UP000016923">
    <property type="component" value="Unassembled WGS sequence"/>
</dbReference>
<evidence type="ECO:0000313" key="3">
    <source>
        <dbReference type="Proteomes" id="UP000016923"/>
    </source>
</evidence>
<feature type="compositionally biased region" description="Acidic residues" evidence="1">
    <location>
        <begin position="28"/>
        <end position="40"/>
    </location>
</feature>
<dbReference type="HOGENOM" id="CLU_2085485_0_0_1"/>
<name>S3C2R9_OPHP1</name>
<sequence length="117" mass="13245">MWDTRTSRETIGADVRGESTTGYRDNGDDRDDRDDTDEAEAQTVLRSKETIPVTLSRTAGGAQTLSIGSPFQICGRGGEGEEGEEEMEEKRQQQERHRVWQWCKMWSQQIIVAANSH</sequence>
<protein>
    <submittedName>
        <fullName evidence="2">Uncharacterized protein</fullName>
    </submittedName>
</protein>
<evidence type="ECO:0000313" key="2">
    <source>
        <dbReference type="EMBL" id="EPE07072.1"/>
    </source>
</evidence>
<reference evidence="2 3" key="1">
    <citation type="journal article" date="2013" name="BMC Genomics">
        <title>The genome and transcriptome of the pine saprophyte Ophiostoma piceae, and a comparison with the bark beetle-associated pine pathogen Grosmannia clavigera.</title>
        <authorList>
            <person name="Haridas S."/>
            <person name="Wang Y."/>
            <person name="Lim L."/>
            <person name="Massoumi Alamouti S."/>
            <person name="Jackman S."/>
            <person name="Docking R."/>
            <person name="Robertson G."/>
            <person name="Birol I."/>
            <person name="Bohlmann J."/>
            <person name="Breuil C."/>
        </authorList>
    </citation>
    <scope>NUCLEOTIDE SEQUENCE [LARGE SCALE GENOMIC DNA]</scope>
    <source>
        <strain evidence="2 3">UAMH 11346</strain>
    </source>
</reference>
<dbReference type="EMBL" id="KE148152">
    <property type="protein sequence ID" value="EPE07072.1"/>
    <property type="molecule type" value="Genomic_DNA"/>
</dbReference>
<accession>S3C2R9</accession>
<gene>
    <name evidence="2" type="ORF">F503_03499</name>
</gene>
<dbReference type="AlphaFoldDB" id="S3C2R9"/>
<feature type="region of interest" description="Disordered" evidence="1">
    <location>
        <begin position="66"/>
        <end position="93"/>
    </location>
</feature>
<proteinExistence type="predicted"/>